<evidence type="ECO:0000313" key="2">
    <source>
        <dbReference type="Proteomes" id="UP000616151"/>
    </source>
</evidence>
<organism evidence="1 2">
    <name type="scientific">Taklimakanibacter albus</name>
    <dbReference type="NCBI Taxonomy" id="2800327"/>
    <lineage>
        <taxon>Bacteria</taxon>
        <taxon>Pseudomonadati</taxon>
        <taxon>Pseudomonadota</taxon>
        <taxon>Alphaproteobacteria</taxon>
        <taxon>Hyphomicrobiales</taxon>
        <taxon>Aestuariivirgaceae</taxon>
        <taxon>Taklimakanibacter</taxon>
    </lineage>
</organism>
<keyword evidence="2" id="KW-1185">Reference proteome</keyword>
<evidence type="ECO:0000313" key="1">
    <source>
        <dbReference type="EMBL" id="MBK1869425.1"/>
    </source>
</evidence>
<dbReference type="Proteomes" id="UP000616151">
    <property type="component" value="Unassembled WGS sequence"/>
</dbReference>
<reference evidence="1" key="1">
    <citation type="submission" date="2021-01" db="EMBL/GenBank/DDBJ databases">
        <authorList>
            <person name="Sun Q."/>
        </authorList>
    </citation>
    <scope>NUCLEOTIDE SEQUENCE</scope>
    <source>
        <strain evidence="1">YIM B02566</strain>
    </source>
</reference>
<name>A0ACC5RAD5_9HYPH</name>
<comment type="caution">
    <text evidence="1">The sequence shown here is derived from an EMBL/GenBank/DDBJ whole genome shotgun (WGS) entry which is preliminary data.</text>
</comment>
<protein>
    <submittedName>
        <fullName evidence="1">DMT family transporter</fullName>
    </submittedName>
</protein>
<accession>A0ACC5RAD5</accession>
<dbReference type="EMBL" id="JAENHL010000008">
    <property type="protein sequence ID" value="MBK1869425.1"/>
    <property type="molecule type" value="Genomic_DNA"/>
</dbReference>
<proteinExistence type="predicted"/>
<gene>
    <name evidence="1" type="ORF">JHL16_23900</name>
</gene>
<sequence length="273" mass="29548">MAGWLLCTLALTVAGRELGHDVPVFVIMILRSLIAMAVLGPLVLYEGNVRARLTQLPLHIVRNIAHYAAQYSWFTALLLIPLAQVVSIEFTMPIWGALIAVAFLGETLTRYRIAAIGLGFLGILLIVKPGTATVDAGHLVALVAAVGFAVSVALTKVLTRKDTALTVIFLMFAIQTVIGAVPAYLTWKWPEPENWIWVAVVGFTGTFSHYCLSKAISLADVTIVTPMDFLRVPLTVLAGYWLYSEGFDLVSIIGATLILGANMLNLLKAKQTS</sequence>